<feature type="domain" description="RNase H type-1" evidence="1">
    <location>
        <begin position="75"/>
        <end position="154"/>
    </location>
</feature>
<dbReference type="EMBL" id="JASCZI010212491">
    <property type="protein sequence ID" value="MED6199605.1"/>
    <property type="molecule type" value="Genomic_DNA"/>
</dbReference>
<dbReference type="Pfam" id="PF13456">
    <property type="entry name" value="RVT_3"/>
    <property type="match status" value="1"/>
</dbReference>
<organism evidence="2 3">
    <name type="scientific">Stylosanthes scabra</name>
    <dbReference type="NCBI Taxonomy" id="79078"/>
    <lineage>
        <taxon>Eukaryota</taxon>
        <taxon>Viridiplantae</taxon>
        <taxon>Streptophyta</taxon>
        <taxon>Embryophyta</taxon>
        <taxon>Tracheophyta</taxon>
        <taxon>Spermatophyta</taxon>
        <taxon>Magnoliopsida</taxon>
        <taxon>eudicotyledons</taxon>
        <taxon>Gunneridae</taxon>
        <taxon>Pentapetalae</taxon>
        <taxon>rosids</taxon>
        <taxon>fabids</taxon>
        <taxon>Fabales</taxon>
        <taxon>Fabaceae</taxon>
        <taxon>Papilionoideae</taxon>
        <taxon>50 kb inversion clade</taxon>
        <taxon>dalbergioids sensu lato</taxon>
        <taxon>Dalbergieae</taxon>
        <taxon>Pterocarpus clade</taxon>
        <taxon>Stylosanthes</taxon>
    </lineage>
</organism>
<dbReference type="InterPro" id="IPR053151">
    <property type="entry name" value="RNase_H-like"/>
</dbReference>
<name>A0ABU6XNI6_9FABA</name>
<dbReference type="InterPro" id="IPR044730">
    <property type="entry name" value="RNase_H-like_dom_plant"/>
</dbReference>
<dbReference type="PANTHER" id="PTHR47723">
    <property type="entry name" value="OS05G0353850 PROTEIN"/>
    <property type="match status" value="1"/>
</dbReference>
<evidence type="ECO:0000313" key="3">
    <source>
        <dbReference type="Proteomes" id="UP001341840"/>
    </source>
</evidence>
<sequence>MDNTIKFSATLLWIWRNRNNDIFNSDHPWNETKIQILVSSSCKDFLTSFHSQKGAATPSLLQDWIVPSLSCYKVNCDASFMTAIGNGGFGCVICDWMGKCVKGCSRTLPMSSVTRGELHVIWRGLVLAWKTCLKEIVCESDCLEVAKVAAKNTSTYVEWFEPSIEVSVLIKKDMGFESIDSPE</sequence>
<gene>
    <name evidence="2" type="ORF">PIB30_077471</name>
</gene>
<proteinExistence type="predicted"/>
<dbReference type="InterPro" id="IPR012337">
    <property type="entry name" value="RNaseH-like_sf"/>
</dbReference>
<evidence type="ECO:0000259" key="1">
    <source>
        <dbReference type="Pfam" id="PF13456"/>
    </source>
</evidence>
<evidence type="ECO:0000313" key="2">
    <source>
        <dbReference type="EMBL" id="MED6199605.1"/>
    </source>
</evidence>
<reference evidence="2 3" key="1">
    <citation type="journal article" date="2023" name="Plants (Basel)">
        <title>Bridging the Gap: Combining Genomics and Transcriptomics Approaches to Understand Stylosanthes scabra, an Orphan Legume from the Brazilian Caatinga.</title>
        <authorList>
            <person name="Ferreira-Neto J.R.C."/>
            <person name="da Silva M.D."/>
            <person name="Binneck E."/>
            <person name="de Melo N.F."/>
            <person name="da Silva R.H."/>
            <person name="de Melo A.L.T.M."/>
            <person name="Pandolfi V."/>
            <person name="Bustamante F.O."/>
            <person name="Brasileiro-Vidal A.C."/>
            <person name="Benko-Iseppon A.M."/>
        </authorList>
    </citation>
    <scope>NUCLEOTIDE SEQUENCE [LARGE SCALE GENOMIC DNA]</scope>
    <source>
        <tissue evidence="2">Leaves</tissue>
    </source>
</reference>
<dbReference type="Gene3D" id="3.30.420.10">
    <property type="entry name" value="Ribonuclease H-like superfamily/Ribonuclease H"/>
    <property type="match status" value="1"/>
</dbReference>
<dbReference type="InterPro" id="IPR002156">
    <property type="entry name" value="RNaseH_domain"/>
</dbReference>
<dbReference type="PANTHER" id="PTHR47723:SF19">
    <property type="entry name" value="POLYNUCLEOTIDYL TRANSFERASE, RIBONUCLEASE H-LIKE SUPERFAMILY PROTEIN"/>
    <property type="match status" value="1"/>
</dbReference>
<dbReference type="InterPro" id="IPR036397">
    <property type="entry name" value="RNaseH_sf"/>
</dbReference>
<comment type="caution">
    <text evidence="2">The sequence shown here is derived from an EMBL/GenBank/DDBJ whole genome shotgun (WGS) entry which is preliminary data.</text>
</comment>
<dbReference type="SUPFAM" id="SSF53098">
    <property type="entry name" value="Ribonuclease H-like"/>
    <property type="match status" value="1"/>
</dbReference>
<dbReference type="Proteomes" id="UP001341840">
    <property type="component" value="Unassembled WGS sequence"/>
</dbReference>
<protein>
    <recommendedName>
        <fullName evidence="1">RNase H type-1 domain-containing protein</fullName>
    </recommendedName>
</protein>
<keyword evidence="3" id="KW-1185">Reference proteome</keyword>
<dbReference type="CDD" id="cd06222">
    <property type="entry name" value="RNase_H_like"/>
    <property type="match status" value="1"/>
</dbReference>
<accession>A0ABU6XNI6</accession>